<dbReference type="EMBL" id="AP024601">
    <property type="protein sequence ID" value="BCU82988.1"/>
    <property type="molecule type" value="Genomic_DNA"/>
</dbReference>
<accession>A0A8D5UJ40</accession>
<reference evidence="1" key="2">
    <citation type="journal article" date="2021" name="Microbiol. Resour. Announc.">
        <title>Complete Genome Sequence of Polycladomyces abyssicola JIR-001T, Isolated from Hemipelagic Sediment in Deep Seawater.</title>
        <authorList>
            <person name="Tsubouchi T."/>
            <person name="Kaneko Y."/>
        </authorList>
    </citation>
    <scope>NUCLEOTIDE SEQUENCE</scope>
    <source>
        <strain evidence="1">JIR-001</strain>
    </source>
</reference>
<reference evidence="1" key="1">
    <citation type="journal article" date="2013" name="Int. J. Syst. Evol. Microbiol.">
        <title>Polycladomyces abyssicola gen. nov., sp. nov., a thermophilic filamentous bacterium isolated from hemipelagic sediment.</title>
        <authorList>
            <person name="Tsubouchi T."/>
            <person name="Shimane Y."/>
            <person name="Mori K."/>
            <person name="Usui K."/>
            <person name="Hiraki T."/>
            <person name="Tame A."/>
            <person name="Uematsu K."/>
            <person name="Maruyama T."/>
            <person name="Hatada Y."/>
        </authorList>
    </citation>
    <scope>NUCLEOTIDE SEQUENCE</scope>
    <source>
        <strain evidence="1">JIR-001</strain>
    </source>
</reference>
<evidence type="ECO:0000313" key="2">
    <source>
        <dbReference type="Proteomes" id="UP000677436"/>
    </source>
</evidence>
<protein>
    <recommendedName>
        <fullName evidence="3">DUF466 domain-containing protein</fullName>
    </recommendedName>
</protein>
<gene>
    <name evidence="1" type="ORF">JIR001_27710</name>
</gene>
<organism evidence="1 2">
    <name type="scientific">Polycladomyces abyssicola</name>
    <dbReference type="NCBI Taxonomy" id="1125966"/>
    <lineage>
        <taxon>Bacteria</taxon>
        <taxon>Bacillati</taxon>
        <taxon>Bacillota</taxon>
        <taxon>Bacilli</taxon>
        <taxon>Bacillales</taxon>
        <taxon>Thermoactinomycetaceae</taxon>
        <taxon>Polycladomyces</taxon>
    </lineage>
</organism>
<dbReference type="KEGG" id="pabs:JIR001_27710"/>
<proteinExistence type="predicted"/>
<keyword evidence="2" id="KW-1185">Reference proteome</keyword>
<evidence type="ECO:0000313" key="1">
    <source>
        <dbReference type="EMBL" id="BCU82988.1"/>
    </source>
</evidence>
<sequence length="68" mass="7946">MDGLLTRCLRPLKAVANYLNAIAGVPDYQKYLEHMRRHHPDQQPMSESEFHRWATDEKYGGKGVRRCC</sequence>
<name>A0A8D5UJ40_9BACL</name>
<dbReference type="InterPro" id="IPR007423">
    <property type="entry name" value="Sel_put"/>
</dbReference>
<dbReference type="AlphaFoldDB" id="A0A8D5UJ40"/>
<dbReference type="RefSeq" id="WP_212773267.1">
    <property type="nucleotide sequence ID" value="NZ_AP024601.1"/>
</dbReference>
<dbReference type="Proteomes" id="UP000677436">
    <property type="component" value="Chromosome"/>
</dbReference>
<dbReference type="Pfam" id="PF04328">
    <property type="entry name" value="Sel_put"/>
    <property type="match status" value="1"/>
</dbReference>
<dbReference type="PANTHER" id="PTHR38453">
    <property type="entry name" value="CYTOPLASMIC PROTEIN-RELATED"/>
    <property type="match status" value="1"/>
</dbReference>
<dbReference type="PANTHER" id="PTHR38453:SF1">
    <property type="entry name" value="CYTOPLASMIC PROTEIN"/>
    <property type="match status" value="1"/>
</dbReference>
<evidence type="ECO:0008006" key="3">
    <source>
        <dbReference type="Google" id="ProtNLM"/>
    </source>
</evidence>